<dbReference type="Proteomes" id="UP000886998">
    <property type="component" value="Unassembled WGS sequence"/>
</dbReference>
<organism evidence="1 2">
    <name type="scientific">Trichonephila inaurata madagascariensis</name>
    <dbReference type="NCBI Taxonomy" id="2747483"/>
    <lineage>
        <taxon>Eukaryota</taxon>
        <taxon>Metazoa</taxon>
        <taxon>Ecdysozoa</taxon>
        <taxon>Arthropoda</taxon>
        <taxon>Chelicerata</taxon>
        <taxon>Arachnida</taxon>
        <taxon>Araneae</taxon>
        <taxon>Araneomorphae</taxon>
        <taxon>Entelegynae</taxon>
        <taxon>Araneoidea</taxon>
        <taxon>Nephilidae</taxon>
        <taxon>Trichonephila</taxon>
        <taxon>Trichonephila inaurata</taxon>
    </lineage>
</organism>
<reference evidence="1" key="1">
    <citation type="submission" date="2020-08" db="EMBL/GenBank/DDBJ databases">
        <title>Multicomponent nature underlies the extraordinary mechanical properties of spider dragline silk.</title>
        <authorList>
            <person name="Kono N."/>
            <person name="Nakamura H."/>
            <person name="Mori M."/>
            <person name="Yoshida Y."/>
            <person name="Ohtoshi R."/>
            <person name="Malay A.D."/>
            <person name="Moran D.A.P."/>
            <person name="Tomita M."/>
            <person name="Numata K."/>
            <person name="Arakawa K."/>
        </authorList>
    </citation>
    <scope>NUCLEOTIDE SEQUENCE</scope>
</reference>
<evidence type="ECO:0000313" key="2">
    <source>
        <dbReference type="Proteomes" id="UP000886998"/>
    </source>
</evidence>
<dbReference type="OrthoDB" id="6437878at2759"/>
<name>A0A8X7CFZ8_9ARAC</name>
<gene>
    <name evidence="1" type="ORF">TNIN_157231</name>
</gene>
<dbReference type="AlphaFoldDB" id="A0A8X7CFZ8"/>
<accession>A0A8X7CFZ8</accession>
<keyword evidence="2" id="KW-1185">Reference proteome</keyword>
<sequence length="256" mass="26681">MYPLSELDSEYKRDTIFSKKHNPSDYSLSNTTFQVLQDVSIANLLFEPPHARSQGGNMGGRIKFLCKLLKKPVSVLLLAVACSATPTALYTHGAVVAAPAVKGHAYSTEIHHGTSLVKAPVALHAAPLLAAPIAHHAAVVPAAPALAYSKTYHAAPALAYSKTYHAAPALAYSKTYHAAPAVVAAPIAHATTYTHHAAPVYAAAPVHHAAPVYAAAPVHHATPVLAAAPIHHAAPIAIAAPAHHYAVNYKGSALIH</sequence>
<evidence type="ECO:0000313" key="1">
    <source>
        <dbReference type="EMBL" id="GFY67743.1"/>
    </source>
</evidence>
<protein>
    <submittedName>
        <fullName evidence="1">Uncharacterized protein</fullName>
    </submittedName>
</protein>
<dbReference type="EMBL" id="BMAV01016721">
    <property type="protein sequence ID" value="GFY67743.1"/>
    <property type="molecule type" value="Genomic_DNA"/>
</dbReference>
<comment type="caution">
    <text evidence="1">The sequence shown here is derived from an EMBL/GenBank/DDBJ whole genome shotgun (WGS) entry which is preliminary data.</text>
</comment>
<proteinExistence type="predicted"/>